<evidence type="ECO:0000313" key="3">
    <source>
        <dbReference type="Proteomes" id="UP001165085"/>
    </source>
</evidence>
<protein>
    <submittedName>
        <fullName evidence="2">Uncharacterized protein</fullName>
    </submittedName>
</protein>
<comment type="caution">
    <text evidence="2">The sequence shown here is derived from an EMBL/GenBank/DDBJ whole genome shotgun (WGS) entry which is preliminary data.</text>
</comment>
<reference evidence="3" key="1">
    <citation type="journal article" date="2023" name="Commun. Biol.">
        <title>Genome analysis of Parmales, the sister group of diatoms, reveals the evolutionary specialization of diatoms from phago-mixotrophs to photoautotrophs.</title>
        <authorList>
            <person name="Ban H."/>
            <person name="Sato S."/>
            <person name="Yoshikawa S."/>
            <person name="Yamada K."/>
            <person name="Nakamura Y."/>
            <person name="Ichinomiya M."/>
            <person name="Sato N."/>
            <person name="Blanc-Mathieu R."/>
            <person name="Endo H."/>
            <person name="Kuwata A."/>
            <person name="Ogata H."/>
        </authorList>
    </citation>
    <scope>NUCLEOTIDE SEQUENCE [LARGE SCALE GENOMIC DNA]</scope>
    <source>
        <strain evidence="3">NIES 3701</strain>
    </source>
</reference>
<proteinExistence type="predicted"/>
<organism evidence="2 3">
    <name type="scientific">Triparma strigata</name>
    <dbReference type="NCBI Taxonomy" id="1606541"/>
    <lineage>
        <taxon>Eukaryota</taxon>
        <taxon>Sar</taxon>
        <taxon>Stramenopiles</taxon>
        <taxon>Ochrophyta</taxon>
        <taxon>Bolidophyceae</taxon>
        <taxon>Parmales</taxon>
        <taxon>Triparmaceae</taxon>
        <taxon>Triparma</taxon>
    </lineage>
</organism>
<dbReference type="Proteomes" id="UP001165085">
    <property type="component" value="Unassembled WGS sequence"/>
</dbReference>
<feature type="region of interest" description="Disordered" evidence="1">
    <location>
        <begin position="1"/>
        <end position="88"/>
    </location>
</feature>
<dbReference type="AlphaFoldDB" id="A0A9W6ZQB2"/>
<evidence type="ECO:0000313" key="2">
    <source>
        <dbReference type="EMBL" id="GMH55208.1"/>
    </source>
</evidence>
<sequence length="408" mass="45143">MSARRTPRVGGGKTNAPPPPSGGPATTAQLSARMEKLSARLSARQSSARGSARPPRSGRPMTSADGAGLGSSREQILSSRSGAGNQVDDYINNQRSARAKTPGLGSARGSARSRMFDMPTATSANKSSALSVGSIGDPADYLEKMRQTKMAEARAKAKKEVAEFEGHYNQYSRPKVSSSIPLRSAFLDPKINNIPKSKTRSELLRKIKANNIPHHSFDIDGDGYVSQEDLLLGKRFDLDGNGLLDPEEVEIGRRIIAEEFFKAHRHDLHLFGEDYYEHSESDNVEKVATSHTFTKIMNGLKETEKHYRDRGSYNMTEALTVWNPELVKNNFYADKMDVTAWNDFGAEPRAPDFVKNGKHSGSRHAMFNLRKNIEREVCQKRLDAAEAKKPQYSTRRVALMTNVAIENS</sequence>
<accession>A0A9W6ZQB2</accession>
<evidence type="ECO:0000256" key="1">
    <source>
        <dbReference type="SAM" id="MobiDB-lite"/>
    </source>
</evidence>
<dbReference type="OrthoDB" id="191165at2759"/>
<dbReference type="PROSITE" id="PS00018">
    <property type="entry name" value="EF_HAND_1"/>
    <property type="match status" value="1"/>
</dbReference>
<feature type="region of interest" description="Disordered" evidence="1">
    <location>
        <begin position="93"/>
        <end position="112"/>
    </location>
</feature>
<dbReference type="InterPro" id="IPR018247">
    <property type="entry name" value="EF_Hand_1_Ca_BS"/>
</dbReference>
<gene>
    <name evidence="2" type="ORF">TrST_g2871</name>
</gene>
<keyword evidence="3" id="KW-1185">Reference proteome</keyword>
<dbReference type="EMBL" id="BRXY01000032">
    <property type="protein sequence ID" value="GMH55208.1"/>
    <property type="molecule type" value="Genomic_DNA"/>
</dbReference>
<feature type="compositionally biased region" description="Polar residues" evidence="1">
    <location>
        <begin position="72"/>
        <end position="84"/>
    </location>
</feature>
<feature type="compositionally biased region" description="Low complexity" evidence="1">
    <location>
        <begin position="39"/>
        <end position="59"/>
    </location>
</feature>
<name>A0A9W6ZQB2_9STRA</name>